<gene>
    <name evidence="4" type="ORF">VFDL14_20350</name>
</gene>
<dbReference type="AlphaFoldDB" id="A0A066UT04"/>
<keyword evidence="4" id="KW-0436">Ligase</keyword>
<name>A0A066UT04_9VIBR</name>
<dbReference type="Pfam" id="PF08218">
    <property type="entry name" value="Citrate_ly_lig"/>
    <property type="match status" value="1"/>
</dbReference>
<dbReference type="Gene3D" id="3.40.50.620">
    <property type="entry name" value="HUPs"/>
    <property type="match status" value="1"/>
</dbReference>
<dbReference type="RefSeq" id="WP_032552612.1">
    <property type="nucleotide sequence ID" value="NZ_JFFR01000027.1"/>
</dbReference>
<accession>A0A066UT04</accession>
<dbReference type="InterPro" id="IPR014729">
    <property type="entry name" value="Rossmann-like_a/b/a_fold"/>
</dbReference>
<dbReference type="SMART" id="SM00764">
    <property type="entry name" value="Citrate_ly_lig"/>
    <property type="match status" value="1"/>
</dbReference>
<dbReference type="Proteomes" id="UP000027219">
    <property type="component" value="Unassembled WGS sequence"/>
</dbReference>
<protein>
    <submittedName>
        <fullName evidence="4">Citrate lyase ligase</fullName>
    </submittedName>
</protein>
<evidence type="ECO:0000256" key="1">
    <source>
        <dbReference type="ARBA" id="ARBA00022741"/>
    </source>
</evidence>
<sequence length="603" mass="69287">MKVDNLSIRLRIAKYIAKNLLSNSDCKITSDIKLTRLYCRLGDYKRAIFHAKKVYELGENPEYYYVLKNLYILTNDFESSDNLKLNASNKQSEDIIPILGCIDDSVYDFDKIKFIKDYVKNKGATPLLISLSGKGKELKNLSETEKELLSNIDLYNKERPKWSKENNPPSYIKSVYKNYDNVRFDELFDYRPPVIKATKVLLGDMQNSYVSVKNGLRETVGQPDNYKNKVLCFGTSTTYSVGTSDEDTIVSLIQKEINDHYSDIKVENYGVHGMNLLLAINNMIQTNIESGDVVIFFDYDEFNRFDDEDIYKLDLNSFDRGGDFFVDLAKHHCHFSPQGNKILSKYIVNRFLLERFNNSSFSISNIQPSQAMYQVLDNLKYFLYKKTAEALESCEMKSYLSLLESHVPDPELKVGSVAVNCNPITKGHLHLLEHASRNVDKLFIFVIEEDKSFFRFEDRLHLVAESTKHLENVTVLRGGKFICTELTYPDYFDKDTTEAKADASMEAWFFCEYIAKTLNITQIFLGDEPKCMITKQYNEKMQELLPEYGIEVDIIDRIATNGDVISASKVRKLLEVGDFDGIAQIVPEPTLLFLQENYGKSAA</sequence>
<dbReference type="GO" id="GO:0016829">
    <property type="term" value="F:lyase activity"/>
    <property type="evidence" value="ECO:0007669"/>
    <property type="project" value="UniProtKB-KW"/>
</dbReference>
<dbReference type="GO" id="GO:0005524">
    <property type="term" value="F:ATP binding"/>
    <property type="evidence" value="ECO:0007669"/>
    <property type="project" value="UniProtKB-KW"/>
</dbReference>
<comment type="caution">
    <text evidence="4">The sequence shown here is derived from an EMBL/GenBank/DDBJ whole genome shotgun (WGS) entry which is preliminary data.</text>
</comment>
<dbReference type="EMBL" id="JFFR01000027">
    <property type="protein sequence ID" value="KDN27254.1"/>
    <property type="molecule type" value="Genomic_DNA"/>
</dbReference>
<dbReference type="InterPro" id="IPR005216">
    <property type="entry name" value="Citrate_lyase_ligase"/>
</dbReference>
<feature type="domain" description="Citrate lyase ligase C-terminal" evidence="3">
    <location>
        <begin position="414"/>
        <end position="594"/>
    </location>
</feature>
<keyword evidence="2" id="KW-0067">ATP-binding</keyword>
<evidence type="ECO:0000259" key="3">
    <source>
        <dbReference type="SMART" id="SM00764"/>
    </source>
</evidence>
<evidence type="ECO:0000313" key="4">
    <source>
        <dbReference type="EMBL" id="KDN27254.1"/>
    </source>
</evidence>
<keyword evidence="1" id="KW-0547">Nucleotide-binding</keyword>
<dbReference type="SUPFAM" id="SSF52374">
    <property type="entry name" value="Nucleotidylyl transferase"/>
    <property type="match status" value="1"/>
</dbReference>
<dbReference type="PANTHER" id="PTHR40599">
    <property type="entry name" value="[CITRATE [PRO-3S]-LYASE] LIGASE"/>
    <property type="match status" value="1"/>
</dbReference>
<evidence type="ECO:0000256" key="2">
    <source>
        <dbReference type="ARBA" id="ARBA00022840"/>
    </source>
</evidence>
<dbReference type="SUPFAM" id="SSF52266">
    <property type="entry name" value="SGNH hydrolase"/>
    <property type="match status" value="1"/>
</dbReference>
<dbReference type="PANTHER" id="PTHR40599:SF1">
    <property type="entry name" value="[CITRATE [PRO-3S]-LYASE] LIGASE"/>
    <property type="match status" value="1"/>
</dbReference>
<dbReference type="GO" id="GO:0008771">
    <property type="term" value="F:[citrate (pro-3S)-lyase] ligase activity"/>
    <property type="evidence" value="ECO:0007669"/>
    <property type="project" value="InterPro"/>
</dbReference>
<keyword evidence="4" id="KW-0456">Lyase</keyword>
<dbReference type="OrthoDB" id="9779753at2"/>
<dbReference type="STRING" id="212667.VFDL14_20350"/>
<evidence type="ECO:0000313" key="5">
    <source>
        <dbReference type="Proteomes" id="UP000027219"/>
    </source>
</evidence>
<dbReference type="InterPro" id="IPR013166">
    <property type="entry name" value="Citrate_lyase_ligase_C"/>
</dbReference>
<organism evidence="4 5">
    <name type="scientific">Vibrio fortis</name>
    <dbReference type="NCBI Taxonomy" id="212667"/>
    <lineage>
        <taxon>Bacteria</taxon>
        <taxon>Pseudomonadati</taxon>
        <taxon>Pseudomonadota</taxon>
        <taxon>Gammaproteobacteria</taxon>
        <taxon>Vibrionales</taxon>
        <taxon>Vibrionaceae</taxon>
        <taxon>Vibrio</taxon>
    </lineage>
</organism>
<reference evidence="4 5" key="1">
    <citation type="submission" date="2014-02" db="EMBL/GenBank/DDBJ databases">
        <title>Vibrio fortis Dalian14 Genome Sequencing.</title>
        <authorList>
            <person name="Wang Y."/>
            <person name="Song L."/>
            <person name="Liu G."/>
            <person name="Ding J."/>
        </authorList>
    </citation>
    <scope>NUCLEOTIDE SEQUENCE [LARGE SCALE GENOMIC DNA]</scope>
    <source>
        <strain evidence="4 5">Dalian14</strain>
    </source>
</reference>
<proteinExistence type="predicted"/>
<keyword evidence="5" id="KW-1185">Reference proteome</keyword>